<feature type="domain" description="Heterokaryon incompatibility" evidence="1">
    <location>
        <begin position="2"/>
        <end position="91"/>
    </location>
</feature>
<dbReference type="AlphaFoldDB" id="A0A6A5QXE9"/>
<name>A0A6A5QXE9_AMPQU</name>
<feature type="non-terminal residue" evidence="2">
    <location>
        <position position="91"/>
    </location>
</feature>
<gene>
    <name evidence="2" type="ORF">BDU57DRAFT_431949</name>
</gene>
<evidence type="ECO:0000313" key="2">
    <source>
        <dbReference type="EMBL" id="KAF1920435.1"/>
    </source>
</evidence>
<dbReference type="InterPro" id="IPR010730">
    <property type="entry name" value="HET"/>
</dbReference>
<dbReference type="OrthoDB" id="2958217at2759"/>
<dbReference type="Proteomes" id="UP000800096">
    <property type="component" value="Unassembled WGS sequence"/>
</dbReference>
<dbReference type="PANTHER" id="PTHR33112">
    <property type="entry name" value="DOMAIN PROTEIN, PUTATIVE-RELATED"/>
    <property type="match status" value="1"/>
</dbReference>
<protein>
    <submittedName>
        <fullName evidence="2">Heterokaryon incompatibility</fullName>
    </submittedName>
</protein>
<proteinExistence type="predicted"/>
<accession>A0A6A5QXE9</accession>
<dbReference type="Pfam" id="PF06985">
    <property type="entry name" value="HET"/>
    <property type="match status" value="1"/>
</dbReference>
<reference evidence="2" key="1">
    <citation type="journal article" date="2020" name="Stud. Mycol.">
        <title>101 Dothideomycetes genomes: a test case for predicting lifestyles and emergence of pathogens.</title>
        <authorList>
            <person name="Haridas S."/>
            <person name="Albert R."/>
            <person name="Binder M."/>
            <person name="Bloem J."/>
            <person name="Labutti K."/>
            <person name="Salamov A."/>
            <person name="Andreopoulos B."/>
            <person name="Baker S."/>
            <person name="Barry K."/>
            <person name="Bills G."/>
            <person name="Bluhm B."/>
            <person name="Cannon C."/>
            <person name="Castanera R."/>
            <person name="Culley D."/>
            <person name="Daum C."/>
            <person name="Ezra D."/>
            <person name="Gonzalez J."/>
            <person name="Henrissat B."/>
            <person name="Kuo A."/>
            <person name="Liang C."/>
            <person name="Lipzen A."/>
            <person name="Lutzoni F."/>
            <person name="Magnuson J."/>
            <person name="Mondo S."/>
            <person name="Nolan M."/>
            <person name="Ohm R."/>
            <person name="Pangilinan J."/>
            <person name="Park H.-J."/>
            <person name="Ramirez L."/>
            <person name="Alfaro M."/>
            <person name="Sun H."/>
            <person name="Tritt A."/>
            <person name="Yoshinaga Y."/>
            <person name="Zwiers L.-H."/>
            <person name="Turgeon B."/>
            <person name="Goodwin S."/>
            <person name="Spatafora J."/>
            <person name="Crous P."/>
            <person name="Grigoriev I."/>
        </authorList>
    </citation>
    <scope>NUCLEOTIDE SEQUENCE</scope>
    <source>
        <strain evidence="2">HMLAC05119</strain>
    </source>
</reference>
<feature type="non-terminal residue" evidence="2">
    <location>
        <position position="1"/>
    </location>
</feature>
<dbReference type="EMBL" id="ML979132">
    <property type="protein sequence ID" value="KAF1920435.1"/>
    <property type="molecule type" value="Genomic_DNA"/>
</dbReference>
<sequence>EYCTLSYQWGSASHSCVLSDSFEILLEMAFETMPQTFKDAVIVARALGVRFLWIDALCIVQPVASGDGADWCMEGPRMGVIYEHAMFTIAA</sequence>
<dbReference type="PANTHER" id="PTHR33112:SF16">
    <property type="entry name" value="HETEROKARYON INCOMPATIBILITY DOMAIN-CONTAINING PROTEIN"/>
    <property type="match status" value="1"/>
</dbReference>
<keyword evidence="3" id="KW-1185">Reference proteome</keyword>
<organism evidence="2 3">
    <name type="scientific">Ampelomyces quisqualis</name>
    <name type="common">Powdery mildew agent</name>
    <dbReference type="NCBI Taxonomy" id="50730"/>
    <lineage>
        <taxon>Eukaryota</taxon>
        <taxon>Fungi</taxon>
        <taxon>Dikarya</taxon>
        <taxon>Ascomycota</taxon>
        <taxon>Pezizomycotina</taxon>
        <taxon>Dothideomycetes</taxon>
        <taxon>Pleosporomycetidae</taxon>
        <taxon>Pleosporales</taxon>
        <taxon>Pleosporineae</taxon>
        <taxon>Phaeosphaeriaceae</taxon>
        <taxon>Ampelomyces</taxon>
    </lineage>
</organism>
<evidence type="ECO:0000313" key="3">
    <source>
        <dbReference type="Proteomes" id="UP000800096"/>
    </source>
</evidence>
<evidence type="ECO:0000259" key="1">
    <source>
        <dbReference type="Pfam" id="PF06985"/>
    </source>
</evidence>